<evidence type="ECO:0000313" key="2">
    <source>
        <dbReference type="EMBL" id="ATB34626.1"/>
    </source>
</evidence>
<dbReference type="KEGG" id="cfus:CYFUS_000033"/>
<proteinExistence type="predicted"/>
<organism evidence="2 3">
    <name type="scientific">Cystobacter fuscus</name>
    <dbReference type="NCBI Taxonomy" id="43"/>
    <lineage>
        <taxon>Bacteria</taxon>
        <taxon>Pseudomonadati</taxon>
        <taxon>Myxococcota</taxon>
        <taxon>Myxococcia</taxon>
        <taxon>Myxococcales</taxon>
        <taxon>Cystobacterineae</taxon>
        <taxon>Archangiaceae</taxon>
        <taxon>Cystobacter</taxon>
    </lineage>
</organism>
<dbReference type="Proteomes" id="UP000217257">
    <property type="component" value="Chromosome"/>
</dbReference>
<dbReference type="EMBL" id="CP022098">
    <property type="protein sequence ID" value="ATB34626.1"/>
    <property type="molecule type" value="Genomic_DNA"/>
</dbReference>
<protein>
    <submittedName>
        <fullName evidence="2">Uncharacterized protein</fullName>
    </submittedName>
</protein>
<feature type="compositionally biased region" description="Low complexity" evidence="1">
    <location>
        <begin position="10"/>
        <end position="22"/>
    </location>
</feature>
<reference evidence="2 3" key="1">
    <citation type="submission" date="2017-06" db="EMBL/GenBank/DDBJ databases">
        <title>Sequencing and comparative analysis of myxobacterial genomes.</title>
        <authorList>
            <person name="Rupp O."/>
            <person name="Goesmann A."/>
            <person name="Sogaard-Andersen L."/>
        </authorList>
    </citation>
    <scope>NUCLEOTIDE SEQUENCE [LARGE SCALE GENOMIC DNA]</scope>
    <source>
        <strain evidence="2 3">DSM 52655</strain>
    </source>
</reference>
<accession>A0A250IUL8</accession>
<evidence type="ECO:0000256" key="1">
    <source>
        <dbReference type="SAM" id="MobiDB-lite"/>
    </source>
</evidence>
<name>A0A250IUL8_9BACT</name>
<sequence>MGSFARAQDEAPPTAAPAAEAPAAERADTLQPAPPPVEETITHCGNKDVGPSEGQLQPLGHGFYADGTRVRRGCTLLLQRPLKDRPAIPFAPDSFKPLGCGFIRYATSIYWHKPLAAGDTEEEPGGERGEVLTRLDLADAETFEVVEGCRPRDARFFYLNHTDRPALPAFIAVPRDEGAGYEELGCGFVRYAGRVFFGTRSLEGAHAPSFASVQGRLPAAECGEGMYGKDRANVWWQHEQLRGASAKVFRVPREDNPDLRVACSGKRSFVLAEAQKKPHPLCRGAKKPAKAKLVKKNK</sequence>
<gene>
    <name evidence="2" type="ORF">CYFUS_000033</name>
</gene>
<dbReference type="AlphaFoldDB" id="A0A250IUL8"/>
<feature type="region of interest" description="Disordered" evidence="1">
    <location>
        <begin position="1"/>
        <end position="60"/>
    </location>
</feature>
<evidence type="ECO:0000313" key="3">
    <source>
        <dbReference type="Proteomes" id="UP000217257"/>
    </source>
</evidence>
<dbReference type="RefSeq" id="WP_157758137.1">
    <property type="nucleotide sequence ID" value="NZ_CP022098.1"/>
</dbReference>